<keyword evidence="2" id="KW-0472">Membrane</keyword>
<comment type="similarity">
    <text evidence="1">Belongs to the EamA transporter family.</text>
</comment>
<feature type="transmembrane region" description="Helical" evidence="2">
    <location>
        <begin position="273"/>
        <end position="291"/>
    </location>
</feature>
<dbReference type="Pfam" id="PF00892">
    <property type="entry name" value="EamA"/>
    <property type="match status" value="2"/>
</dbReference>
<reference evidence="5" key="1">
    <citation type="journal article" date="2019" name="Int. J. Syst. Evol. Microbiol.">
        <title>The Global Catalogue of Microorganisms (GCM) 10K type strain sequencing project: providing services to taxonomists for standard genome sequencing and annotation.</title>
        <authorList>
            <consortium name="The Broad Institute Genomics Platform"/>
            <consortium name="The Broad Institute Genome Sequencing Center for Infectious Disease"/>
            <person name="Wu L."/>
            <person name="Ma J."/>
        </authorList>
    </citation>
    <scope>NUCLEOTIDE SEQUENCE [LARGE SCALE GENOMIC DNA]</scope>
    <source>
        <strain evidence="5">JCM 1407</strain>
    </source>
</reference>
<feature type="transmembrane region" description="Helical" evidence="2">
    <location>
        <begin position="248"/>
        <end position="267"/>
    </location>
</feature>
<keyword evidence="2" id="KW-1133">Transmembrane helix</keyword>
<dbReference type="Proteomes" id="UP001501510">
    <property type="component" value="Unassembled WGS sequence"/>
</dbReference>
<feature type="transmembrane region" description="Helical" evidence="2">
    <location>
        <begin position="215"/>
        <end position="236"/>
    </location>
</feature>
<evidence type="ECO:0000259" key="3">
    <source>
        <dbReference type="Pfam" id="PF00892"/>
    </source>
</evidence>
<accession>A0ABP3V4T8</accession>
<dbReference type="PANTHER" id="PTHR22911">
    <property type="entry name" value="ACYL-MALONYL CONDENSING ENZYME-RELATED"/>
    <property type="match status" value="1"/>
</dbReference>
<feature type="transmembrane region" description="Helical" evidence="2">
    <location>
        <begin position="187"/>
        <end position="203"/>
    </location>
</feature>
<proteinExistence type="inferred from homology"/>
<evidence type="ECO:0000313" key="5">
    <source>
        <dbReference type="Proteomes" id="UP001501510"/>
    </source>
</evidence>
<feature type="transmembrane region" description="Helical" evidence="2">
    <location>
        <begin position="98"/>
        <end position="120"/>
    </location>
</feature>
<dbReference type="InterPro" id="IPR037185">
    <property type="entry name" value="EmrE-like"/>
</dbReference>
<feature type="transmembrane region" description="Helical" evidence="2">
    <location>
        <begin position="129"/>
        <end position="146"/>
    </location>
</feature>
<dbReference type="EMBL" id="BAAACG010000019">
    <property type="protein sequence ID" value="GAA0748332.1"/>
    <property type="molecule type" value="Genomic_DNA"/>
</dbReference>
<organism evidence="4 5">
    <name type="scientific">Clostridium oceanicum</name>
    <dbReference type="NCBI Taxonomy" id="1543"/>
    <lineage>
        <taxon>Bacteria</taxon>
        <taxon>Bacillati</taxon>
        <taxon>Bacillota</taxon>
        <taxon>Clostridia</taxon>
        <taxon>Eubacteriales</taxon>
        <taxon>Clostridiaceae</taxon>
        <taxon>Clostridium</taxon>
    </lineage>
</organism>
<feature type="domain" description="EamA" evidence="3">
    <location>
        <begin position="9"/>
        <end position="143"/>
    </location>
</feature>
<gene>
    <name evidence="4" type="ORF">GCM10008906_38530</name>
</gene>
<evidence type="ECO:0000313" key="4">
    <source>
        <dbReference type="EMBL" id="GAA0748332.1"/>
    </source>
</evidence>
<feature type="transmembrane region" description="Helical" evidence="2">
    <location>
        <begin position="158"/>
        <end position="175"/>
    </location>
</feature>
<dbReference type="Gene3D" id="1.10.3730.20">
    <property type="match status" value="2"/>
</dbReference>
<feature type="transmembrane region" description="Helical" evidence="2">
    <location>
        <begin position="71"/>
        <end position="92"/>
    </location>
</feature>
<name>A0ABP3V4T8_9CLOT</name>
<feature type="domain" description="EamA" evidence="3">
    <location>
        <begin position="156"/>
        <end position="289"/>
    </location>
</feature>
<sequence length="304" mass="33662">MEDKKIKEGYALVLLAGTSWGMMGVLTRELNILGFDSIEIAALRPSVAVIFYLIINLIKDRSAFKTDIKSLLFYMIYGLVALDGMFVAFTYAIEYTSIATASVLLFTNPIMVMIMSYFIFKDKFTVQKVIALFLAVGGCFLIVKGYDPASFKVNLPGIIWGVVSGFTVALQNVLGKVAVKRGSYKTTLLYSFLFAAIFLWMFKPPFLLLGKITSIKSVIFVLGIGFIATVIPNGCFMKALQYIDSSTVSIVSSVEPIVAAILGLIFFKEYLEILQILGMVLIIASVILVQYKKKNKDIKKCNVL</sequence>
<dbReference type="RefSeq" id="WP_343764484.1">
    <property type="nucleotide sequence ID" value="NZ_BAAACG010000019.1"/>
</dbReference>
<protein>
    <submittedName>
        <fullName evidence="4">DMT family transporter</fullName>
    </submittedName>
</protein>
<keyword evidence="2" id="KW-0812">Transmembrane</keyword>
<evidence type="ECO:0000256" key="1">
    <source>
        <dbReference type="ARBA" id="ARBA00007362"/>
    </source>
</evidence>
<comment type="caution">
    <text evidence="4">The sequence shown here is derived from an EMBL/GenBank/DDBJ whole genome shotgun (WGS) entry which is preliminary data.</text>
</comment>
<feature type="transmembrane region" description="Helical" evidence="2">
    <location>
        <begin position="38"/>
        <end position="59"/>
    </location>
</feature>
<dbReference type="PANTHER" id="PTHR22911:SF133">
    <property type="entry name" value="MEMBRANE PROTEIN"/>
    <property type="match status" value="1"/>
</dbReference>
<dbReference type="InterPro" id="IPR000620">
    <property type="entry name" value="EamA_dom"/>
</dbReference>
<feature type="transmembrane region" description="Helical" evidence="2">
    <location>
        <begin position="9"/>
        <end position="26"/>
    </location>
</feature>
<keyword evidence="5" id="KW-1185">Reference proteome</keyword>
<evidence type="ECO:0000256" key="2">
    <source>
        <dbReference type="SAM" id="Phobius"/>
    </source>
</evidence>
<dbReference type="SUPFAM" id="SSF103481">
    <property type="entry name" value="Multidrug resistance efflux transporter EmrE"/>
    <property type="match status" value="2"/>
</dbReference>